<sequence length="79" mass="9157">MTKFLGIYRGAEIYEIDEFDPSEGEKVGSRVIAKAMLPEQQNMKVDFSVEAGTREKAQEKIQKTIDHYLEKYDIGEFEH</sequence>
<keyword evidence="2" id="KW-1185">Reference proteome</keyword>
<dbReference type="Proteomes" id="UP000317593">
    <property type="component" value="Unassembled WGS sequence"/>
</dbReference>
<evidence type="ECO:0000313" key="2">
    <source>
        <dbReference type="Proteomes" id="UP000317593"/>
    </source>
</evidence>
<evidence type="ECO:0000313" key="1">
    <source>
        <dbReference type="EMBL" id="SMO69045.1"/>
    </source>
</evidence>
<organism evidence="1 2">
    <name type="scientific">Fodinibius sediminis</name>
    <dbReference type="NCBI Taxonomy" id="1214077"/>
    <lineage>
        <taxon>Bacteria</taxon>
        <taxon>Pseudomonadati</taxon>
        <taxon>Balneolota</taxon>
        <taxon>Balneolia</taxon>
        <taxon>Balneolales</taxon>
        <taxon>Balneolaceae</taxon>
        <taxon>Fodinibius</taxon>
    </lineage>
</organism>
<dbReference type="OrthoDB" id="9893209at2"/>
<protein>
    <submittedName>
        <fullName evidence="1">Uncharacterized protein</fullName>
    </submittedName>
</protein>
<dbReference type="RefSeq" id="WP_142714724.1">
    <property type="nucleotide sequence ID" value="NZ_FXTH01000009.1"/>
</dbReference>
<gene>
    <name evidence="1" type="ORF">SAMN06265218_109140</name>
</gene>
<dbReference type="AlphaFoldDB" id="A0A521DBQ5"/>
<proteinExistence type="predicted"/>
<accession>A0A521DBQ5</accession>
<dbReference type="EMBL" id="FXTH01000009">
    <property type="protein sequence ID" value="SMO69045.1"/>
    <property type="molecule type" value="Genomic_DNA"/>
</dbReference>
<reference evidence="1 2" key="1">
    <citation type="submission" date="2017-05" db="EMBL/GenBank/DDBJ databases">
        <authorList>
            <person name="Varghese N."/>
            <person name="Submissions S."/>
        </authorList>
    </citation>
    <scope>NUCLEOTIDE SEQUENCE [LARGE SCALE GENOMIC DNA]</scope>
    <source>
        <strain evidence="1 2">DSM 21194</strain>
    </source>
</reference>
<name>A0A521DBQ5_9BACT</name>